<gene>
    <name evidence="3" type="ORF">KME15_02405</name>
</gene>
<feature type="transmembrane region" description="Helical" evidence="2">
    <location>
        <begin position="847"/>
        <end position="867"/>
    </location>
</feature>
<feature type="transmembrane region" description="Helical" evidence="2">
    <location>
        <begin position="1136"/>
        <end position="1161"/>
    </location>
</feature>
<feature type="transmembrane region" description="Helical" evidence="2">
    <location>
        <begin position="899"/>
        <end position="916"/>
    </location>
</feature>
<feature type="transmembrane region" description="Helical" evidence="2">
    <location>
        <begin position="982"/>
        <end position="999"/>
    </location>
</feature>
<feature type="transmembrane region" description="Helical" evidence="2">
    <location>
        <begin position="152"/>
        <end position="172"/>
    </location>
</feature>
<feature type="transmembrane region" description="Helical" evidence="2">
    <location>
        <begin position="1043"/>
        <end position="1061"/>
    </location>
</feature>
<sequence>MASLRDRSAILRLTPEQLSRSELLVGLDSWMRLSLLSDIQVVEFCQKYLTCPVPAYPVAIAEPIAERNLAASAMALEPVAASTDFADALQRPDSSPPPVLASSPRPPSRFTRSLRSFMAEVSIIWLLILGVFMVVVSSGVLAATQWQNFSAIGQYGILFAYTIAFALASFWTARQTRLRLTSRMLQLATLLIIPVNFWMMDGLRVGASFVGVVVCAIAALSLTAILLRLLHPRLGLTSGDRFRLIAVNSIGLSWLHWGWGWESVPLIATYLGTVGTAVLLWKQSQLHQSHPKQFQPNQSQHAEAGGLETGETKAGGAELGSAPDVPPKNGSAQDSPLPNVVIILAVLLLIGRAILAAQVPVDQLGLALSICGWVLGWLNRREQMQIWRWVGSGLLLLGWLVSISAEPPWQAIAISGLILWLLIDGMQSQLMQSRSSLFTVAAIFGVGLQTYVLLWRMVPEGLRQQIVEWAIQTGGDRGMPDALVGVGGFPYILLTLGAAVWLRRRSVSNEISGASLASSLASGFSRSSRQVEALALILGLGLTLMSWENLLLRSLNLTLSALTLFFACRKRRSPLPILYLTHIIALVGVLCWIKLLFPGLSDLANARILLVGMAIEWFLSQGTSRWQRSAWHLGLVLAGWGYFALFLSASSAYENLVGLLIPIGLTGLSYSSRSPNRRFAAWLSAAMLIAQLLLLNVLNAWLISLGVATVLMLLNTRLLRRRFAAFLTVGFALSFEGVAIALQDQFTDIVSLNLLAANLWLLWLLRDGLLRGRLPSQDELQRQSEQPILLELYAFAVNIWAIVLCILTLLVLTVLCLFEPTWSVATAAGLTIGAIAYRIWQQPTNLGFCGMAWGTEILVIALVQLSQGGITEMAIVTLGLGLLTQLAGDIWVRRSSQPYRFSWHLIPLGYAGLGWLMGHTSFAATTGLYTLATALIGIGVGRRSLRLKPFSVLSILLISVAAYELLIYQLLQAKGGSTGDGVILLAGLAAFIAIANRLLSRWLVPYLRLTSAELQSIAHLHWAIGSGLALLAIPFSLSNQGAVLGLGTVGALSGYALAMGRGTPASESSTAQGWTYAGIWEAIAALGYMFYRWVPEWAGWTGAIASLLAIGLYCLPWQRGGWSVRPWKNTAVILPGIAILLTIGTITLQSLLITAAFYAWLAQATRRIRLSYLSLLLFDWAILRYLNQQDWLTLLGFSLVFGGSLLYIAQVDPALQSASARQQRHWMRSIATGLISLTAYYQAEIETGAAWVMGGLALGLGLGLVFLGIILRVRAFLYIGTAAFMLRILRLLWLFIYTYSALLWASGIVLGLLLIWTAATFEARRSQMNALLQYWMSELASWE</sequence>
<feature type="transmembrane region" description="Helical" evidence="2">
    <location>
        <begin position="337"/>
        <end position="357"/>
    </location>
</feature>
<feature type="transmembrane region" description="Helical" evidence="2">
    <location>
        <begin position="873"/>
        <end position="892"/>
    </location>
</feature>
<feature type="transmembrane region" description="Helical" evidence="2">
    <location>
        <begin position="922"/>
        <end position="940"/>
    </location>
</feature>
<feature type="transmembrane region" description="Helical" evidence="2">
    <location>
        <begin position="790"/>
        <end position="815"/>
    </location>
</feature>
<feature type="transmembrane region" description="Helical" evidence="2">
    <location>
        <begin position="952"/>
        <end position="970"/>
    </location>
</feature>
<reference evidence="3" key="2">
    <citation type="journal article" date="2022" name="Microbiol. Resour. Announc.">
        <title>Metagenome Sequencing to Explore Phylogenomics of Terrestrial Cyanobacteria.</title>
        <authorList>
            <person name="Ward R.D."/>
            <person name="Stajich J.E."/>
            <person name="Johansen J.R."/>
            <person name="Huntemann M."/>
            <person name="Clum A."/>
            <person name="Foster B."/>
            <person name="Foster B."/>
            <person name="Roux S."/>
            <person name="Palaniappan K."/>
            <person name="Varghese N."/>
            <person name="Mukherjee S."/>
            <person name="Reddy T.B.K."/>
            <person name="Daum C."/>
            <person name="Copeland A."/>
            <person name="Chen I.A."/>
            <person name="Ivanova N.N."/>
            <person name="Kyrpides N.C."/>
            <person name="Shapiro N."/>
            <person name="Eloe-Fadrosh E.A."/>
            <person name="Pietrasiak N."/>
        </authorList>
    </citation>
    <scope>NUCLEOTIDE SEQUENCE</scope>
    <source>
        <strain evidence="3">UHER 2000/2452</strain>
    </source>
</reference>
<feature type="transmembrane region" description="Helical" evidence="2">
    <location>
        <begin position="206"/>
        <end position="230"/>
    </location>
</feature>
<feature type="transmembrane region" description="Helical" evidence="2">
    <location>
        <begin position="1191"/>
        <end position="1209"/>
    </location>
</feature>
<feature type="transmembrane region" description="Helical" evidence="2">
    <location>
        <begin position="386"/>
        <end position="403"/>
    </location>
</feature>
<feature type="transmembrane region" description="Helical" evidence="2">
    <location>
        <begin position="437"/>
        <end position="458"/>
    </location>
</feature>
<feature type="transmembrane region" description="Helical" evidence="2">
    <location>
        <begin position="1073"/>
        <end position="1091"/>
    </location>
</feature>
<keyword evidence="2" id="KW-1133">Transmembrane helix</keyword>
<name>A0A951UKR0_9CYAN</name>
<feature type="transmembrane region" description="Helical" evidence="2">
    <location>
        <begin position="123"/>
        <end position="146"/>
    </location>
</feature>
<accession>A0A951UKR0</accession>
<feature type="transmembrane region" description="Helical" evidence="2">
    <location>
        <begin position="1276"/>
        <end position="1296"/>
    </location>
</feature>
<feature type="transmembrane region" description="Helical" evidence="2">
    <location>
        <begin position="1302"/>
        <end position="1321"/>
    </location>
</feature>
<proteinExistence type="predicted"/>
<feature type="transmembrane region" description="Helical" evidence="2">
    <location>
        <begin position="1249"/>
        <end position="1269"/>
    </location>
</feature>
<feature type="transmembrane region" description="Helical" evidence="2">
    <location>
        <begin position="749"/>
        <end position="769"/>
    </location>
</feature>
<feature type="transmembrane region" description="Helical" evidence="2">
    <location>
        <begin position="409"/>
        <end position="425"/>
    </location>
</feature>
<evidence type="ECO:0000313" key="4">
    <source>
        <dbReference type="Proteomes" id="UP000757435"/>
    </source>
</evidence>
<feature type="transmembrane region" description="Helical" evidence="2">
    <location>
        <begin position="631"/>
        <end position="649"/>
    </location>
</feature>
<keyword evidence="2" id="KW-0472">Membrane</keyword>
<evidence type="ECO:0000256" key="2">
    <source>
        <dbReference type="SAM" id="Phobius"/>
    </source>
</evidence>
<evidence type="ECO:0000313" key="3">
    <source>
        <dbReference type="EMBL" id="MBW4657500.1"/>
    </source>
</evidence>
<feature type="transmembrane region" description="Helical" evidence="2">
    <location>
        <begin position="723"/>
        <end position="743"/>
    </location>
</feature>
<feature type="transmembrane region" description="Helical" evidence="2">
    <location>
        <begin position="363"/>
        <end position="379"/>
    </location>
</feature>
<evidence type="ECO:0000256" key="1">
    <source>
        <dbReference type="SAM" id="MobiDB-lite"/>
    </source>
</evidence>
<dbReference type="Proteomes" id="UP000757435">
    <property type="component" value="Unassembled WGS sequence"/>
</dbReference>
<dbReference type="EMBL" id="JAHHHD010000002">
    <property type="protein sequence ID" value="MBW4657500.1"/>
    <property type="molecule type" value="Genomic_DNA"/>
</dbReference>
<organism evidence="3 4">
    <name type="scientific">Drouetiella hepatica Uher 2000/2452</name>
    <dbReference type="NCBI Taxonomy" id="904376"/>
    <lineage>
        <taxon>Bacteria</taxon>
        <taxon>Bacillati</taxon>
        <taxon>Cyanobacteriota</taxon>
        <taxon>Cyanophyceae</taxon>
        <taxon>Oculatellales</taxon>
        <taxon>Oculatellaceae</taxon>
        <taxon>Drouetiella</taxon>
    </lineage>
</organism>
<feature type="transmembrane region" description="Helical" evidence="2">
    <location>
        <begin position="821"/>
        <end position="840"/>
    </location>
</feature>
<evidence type="ECO:0008006" key="5">
    <source>
        <dbReference type="Google" id="ProtNLM"/>
    </source>
</evidence>
<comment type="caution">
    <text evidence="3">The sequence shown here is derived from an EMBL/GenBank/DDBJ whole genome shotgun (WGS) entry which is preliminary data.</text>
</comment>
<feature type="transmembrane region" description="Helical" evidence="2">
    <location>
        <begin position="482"/>
        <end position="502"/>
    </location>
</feature>
<feature type="transmembrane region" description="Helical" evidence="2">
    <location>
        <begin position="1020"/>
        <end position="1037"/>
    </location>
</feature>
<keyword evidence="2" id="KW-0812">Transmembrane</keyword>
<feature type="transmembrane region" description="Helical" evidence="2">
    <location>
        <begin position="655"/>
        <end position="672"/>
    </location>
</feature>
<protein>
    <recommendedName>
        <fullName evidence="5">DUF2157 domain-containing protein</fullName>
    </recommendedName>
</protein>
<reference evidence="3" key="1">
    <citation type="submission" date="2021-05" db="EMBL/GenBank/DDBJ databases">
        <authorList>
            <person name="Pietrasiak N."/>
            <person name="Ward R."/>
            <person name="Stajich J.E."/>
            <person name="Kurbessoian T."/>
        </authorList>
    </citation>
    <scope>NUCLEOTIDE SEQUENCE</scope>
    <source>
        <strain evidence="3">UHER 2000/2452</strain>
    </source>
</reference>
<feature type="transmembrane region" description="Helical" evidence="2">
    <location>
        <begin position="577"/>
        <end position="597"/>
    </location>
</feature>
<feature type="transmembrane region" description="Helical" evidence="2">
    <location>
        <begin position="265"/>
        <end position="281"/>
    </location>
</feature>
<feature type="transmembrane region" description="Helical" evidence="2">
    <location>
        <begin position="1097"/>
        <end position="1115"/>
    </location>
</feature>
<feature type="compositionally biased region" description="Polar residues" evidence="1">
    <location>
        <begin position="292"/>
        <end position="301"/>
    </location>
</feature>
<feature type="region of interest" description="Disordered" evidence="1">
    <location>
        <begin position="292"/>
        <end position="333"/>
    </location>
</feature>